<keyword evidence="3" id="KW-1185">Reference proteome</keyword>
<dbReference type="OrthoDB" id="6434299at2759"/>
<dbReference type="CDD" id="cd22958">
    <property type="entry name" value="DD_DPY30_SDC1-like"/>
    <property type="match status" value="1"/>
</dbReference>
<feature type="compositionally biased region" description="Polar residues" evidence="1">
    <location>
        <begin position="237"/>
        <end position="249"/>
    </location>
</feature>
<dbReference type="Proteomes" id="UP000886998">
    <property type="component" value="Unassembled WGS sequence"/>
</dbReference>
<comment type="caution">
    <text evidence="2">The sequence shown here is derived from an EMBL/GenBank/DDBJ whole genome shotgun (WGS) entry which is preliminary data.</text>
</comment>
<sequence length="364" mass="40811">MNKKGSEAFGVPYNDKNNECSAQLQSDPTCSRESRVVATPLEKSICAVFNLQNKTVGGENTLTAVADEMSVNLENSNVCHPLCSKIYSEHLYFLNADMLLATVLTKSFFAIVTERPHDPLQFVIDALQKKQNYFLQNEKSEASTSTEPRGTSSSLVAVSNGVASEAGNSVESILDIPNSYRGSYYSVNADMLLADMLSKALTIIISESQHDSIQFVIDVLENAKERYLVVDDSNGYLRNNGTADPNGESQPKKRKIKKTVTWAPPDELVKTVYIPKVKNTRKYIPTRKNKGKNKENRRRVLLRGFTSRMQSWESSSSCVYDGSFDLDDTLMEFISDALYAALKERPHDPIKFVAEYLFHTYNFT</sequence>
<protein>
    <recommendedName>
        <fullName evidence="4">RIIa domain-containing protein</fullName>
    </recommendedName>
</protein>
<dbReference type="Pfam" id="PF05186">
    <property type="entry name" value="Dpy-30"/>
    <property type="match status" value="1"/>
</dbReference>
<feature type="region of interest" description="Disordered" evidence="1">
    <location>
        <begin position="237"/>
        <end position="257"/>
    </location>
</feature>
<name>A0A8X6JBF6_9ARAC</name>
<dbReference type="Gene3D" id="1.20.890.10">
    <property type="entry name" value="cAMP-dependent protein kinase regulatory subunit, dimerization-anchoring domain"/>
    <property type="match status" value="1"/>
</dbReference>
<gene>
    <name evidence="2" type="primary">NCL1_24079</name>
    <name evidence="2" type="ORF">TNIN_185651</name>
</gene>
<evidence type="ECO:0000256" key="1">
    <source>
        <dbReference type="SAM" id="MobiDB-lite"/>
    </source>
</evidence>
<accession>A0A8X6JBF6</accession>
<evidence type="ECO:0000313" key="3">
    <source>
        <dbReference type="Proteomes" id="UP000886998"/>
    </source>
</evidence>
<proteinExistence type="predicted"/>
<evidence type="ECO:0000313" key="2">
    <source>
        <dbReference type="EMBL" id="GFS55146.1"/>
    </source>
</evidence>
<organism evidence="2 3">
    <name type="scientific">Trichonephila inaurata madagascariensis</name>
    <dbReference type="NCBI Taxonomy" id="2747483"/>
    <lineage>
        <taxon>Eukaryota</taxon>
        <taxon>Metazoa</taxon>
        <taxon>Ecdysozoa</taxon>
        <taxon>Arthropoda</taxon>
        <taxon>Chelicerata</taxon>
        <taxon>Arachnida</taxon>
        <taxon>Araneae</taxon>
        <taxon>Araneomorphae</taxon>
        <taxon>Entelegynae</taxon>
        <taxon>Araneoidea</taxon>
        <taxon>Nephilidae</taxon>
        <taxon>Trichonephila</taxon>
        <taxon>Trichonephila inaurata</taxon>
    </lineage>
</organism>
<evidence type="ECO:0008006" key="4">
    <source>
        <dbReference type="Google" id="ProtNLM"/>
    </source>
</evidence>
<dbReference type="EMBL" id="BMAV01027000">
    <property type="protein sequence ID" value="GFS55146.1"/>
    <property type="molecule type" value="Genomic_DNA"/>
</dbReference>
<reference evidence="2" key="1">
    <citation type="submission" date="2020-08" db="EMBL/GenBank/DDBJ databases">
        <title>Multicomponent nature underlies the extraordinary mechanical properties of spider dragline silk.</title>
        <authorList>
            <person name="Kono N."/>
            <person name="Nakamura H."/>
            <person name="Mori M."/>
            <person name="Yoshida Y."/>
            <person name="Ohtoshi R."/>
            <person name="Malay A.D."/>
            <person name="Moran D.A.P."/>
            <person name="Tomita M."/>
            <person name="Numata K."/>
            <person name="Arakawa K."/>
        </authorList>
    </citation>
    <scope>NUCLEOTIDE SEQUENCE</scope>
</reference>
<dbReference type="AlphaFoldDB" id="A0A8X6JBF6"/>
<dbReference type="InterPro" id="IPR007858">
    <property type="entry name" value="Dpy-30_motif"/>
</dbReference>